<sequence length="180" mass="20068">MLKQTVSTVSEHIFPGIGYSFSSNSSLPQVKEKNEVISNFPLQMALFFNVAFFPVWLITIIVMLPLKYDKLPDLNKVILTIALTAVVLIEITRLYMGYLGNLTGNIPGLAGFWMLSLLLQTPLQLLLFLPALRPAVVELVSQAVMCCLLTVQLFSGFLALSHLARHSSARFHVSQFLSER</sequence>
<evidence type="ECO:0000313" key="6">
    <source>
        <dbReference type="EMBL" id="JAS52754.1"/>
    </source>
</evidence>
<feature type="transmembrane region" description="Helical" evidence="5">
    <location>
        <begin position="77"/>
        <end position="96"/>
    </location>
</feature>
<dbReference type="GO" id="GO:0035869">
    <property type="term" value="C:ciliary transition zone"/>
    <property type="evidence" value="ECO:0007669"/>
    <property type="project" value="TreeGrafter"/>
</dbReference>
<gene>
    <name evidence="6" type="ORF">g.13925</name>
</gene>
<dbReference type="AlphaFoldDB" id="A0A1B6FRG4"/>
<keyword evidence="3 5" id="KW-1133">Transmembrane helix</keyword>
<reference evidence="6" key="1">
    <citation type="submission" date="2015-11" db="EMBL/GenBank/DDBJ databases">
        <title>De novo transcriptome assembly of four potential Pierce s Disease insect vectors from Arizona vineyards.</title>
        <authorList>
            <person name="Tassone E.E."/>
        </authorList>
    </citation>
    <scope>NUCLEOTIDE SEQUENCE</scope>
</reference>
<dbReference type="InterPro" id="IPR019184">
    <property type="entry name" value="Uncharacterised_TM-17"/>
</dbReference>
<accession>A0A1B6FRG4</accession>
<feature type="transmembrane region" description="Helical" evidence="5">
    <location>
        <begin position="108"/>
        <end position="127"/>
    </location>
</feature>
<evidence type="ECO:0008006" key="7">
    <source>
        <dbReference type="Google" id="ProtNLM"/>
    </source>
</evidence>
<evidence type="ECO:0000256" key="5">
    <source>
        <dbReference type="SAM" id="Phobius"/>
    </source>
</evidence>
<evidence type="ECO:0000256" key="3">
    <source>
        <dbReference type="ARBA" id="ARBA00022989"/>
    </source>
</evidence>
<keyword evidence="4 5" id="KW-0472">Membrane</keyword>
<comment type="subcellular location">
    <subcellularLocation>
        <location evidence="1">Membrane</location>
        <topology evidence="1">Multi-pass membrane protein</topology>
    </subcellularLocation>
</comment>
<dbReference type="PANTHER" id="PTHR13531">
    <property type="entry name" value="GEO07735P1-RELATED-RELATED"/>
    <property type="match status" value="1"/>
</dbReference>
<dbReference type="GO" id="GO:0016020">
    <property type="term" value="C:membrane"/>
    <property type="evidence" value="ECO:0007669"/>
    <property type="project" value="UniProtKB-SubCell"/>
</dbReference>
<evidence type="ECO:0000256" key="2">
    <source>
        <dbReference type="ARBA" id="ARBA00022692"/>
    </source>
</evidence>
<evidence type="ECO:0000256" key="1">
    <source>
        <dbReference type="ARBA" id="ARBA00004141"/>
    </source>
</evidence>
<evidence type="ECO:0000256" key="4">
    <source>
        <dbReference type="ARBA" id="ARBA00023136"/>
    </source>
</evidence>
<dbReference type="Pfam" id="PF09799">
    <property type="entry name" value="Transmemb_17"/>
    <property type="match status" value="1"/>
</dbReference>
<organism evidence="6">
    <name type="scientific">Cuerna arida</name>
    <dbReference type="NCBI Taxonomy" id="1464854"/>
    <lineage>
        <taxon>Eukaryota</taxon>
        <taxon>Metazoa</taxon>
        <taxon>Ecdysozoa</taxon>
        <taxon>Arthropoda</taxon>
        <taxon>Hexapoda</taxon>
        <taxon>Insecta</taxon>
        <taxon>Pterygota</taxon>
        <taxon>Neoptera</taxon>
        <taxon>Paraneoptera</taxon>
        <taxon>Hemiptera</taxon>
        <taxon>Auchenorrhyncha</taxon>
        <taxon>Membracoidea</taxon>
        <taxon>Cicadellidae</taxon>
        <taxon>Cicadellinae</taxon>
        <taxon>Proconiini</taxon>
        <taxon>Cuerna</taxon>
    </lineage>
</organism>
<dbReference type="EMBL" id="GECZ01017015">
    <property type="protein sequence ID" value="JAS52754.1"/>
    <property type="molecule type" value="Transcribed_RNA"/>
</dbReference>
<proteinExistence type="predicted"/>
<feature type="transmembrane region" description="Helical" evidence="5">
    <location>
        <begin position="46"/>
        <end position="65"/>
    </location>
</feature>
<dbReference type="PANTHER" id="PTHR13531:SF6">
    <property type="entry name" value="TMEM (HUMAN TRANSMEMBRANE PROTEIN) HOMOLOG"/>
    <property type="match status" value="1"/>
</dbReference>
<dbReference type="GO" id="GO:1905515">
    <property type="term" value="P:non-motile cilium assembly"/>
    <property type="evidence" value="ECO:0007669"/>
    <property type="project" value="TreeGrafter"/>
</dbReference>
<feature type="transmembrane region" description="Helical" evidence="5">
    <location>
        <begin position="139"/>
        <end position="160"/>
    </location>
</feature>
<name>A0A1B6FRG4_9HEMI</name>
<keyword evidence="2 5" id="KW-0812">Transmembrane</keyword>
<protein>
    <recommendedName>
        <fullName evidence="7">Transmembrane protein 17</fullName>
    </recommendedName>
</protein>